<keyword evidence="2" id="KW-0472">Membrane</keyword>
<evidence type="ECO:0008006" key="5">
    <source>
        <dbReference type="Google" id="ProtNLM"/>
    </source>
</evidence>
<dbReference type="EMBL" id="JBHUDJ010000001">
    <property type="protein sequence ID" value="MFD1585666.1"/>
    <property type="molecule type" value="Genomic_DNA"/>
</dbReference>
<dbReference type="Pfam" id="PF25932">
    <property type="entry name" value="DUF7977"/>
    <property type="match status" value="1"/>
</dbReference>
<evidence type="ECO:0000313" key="4">
    <source>
        <dbReference type="Proteomes" id="UP001597119"/>
    </source>
</evidence>
<name>A0ABD6C674_9EURY</name>
<keyword evidence="2" id="KW-1133">Transmembrane helix</keyword>
<keyword evidence="4" id="KW-1185">Reference proteome</keyword>
<gene>
    <name evidence="3" type="ORF">ACFR9U_01625</name>
</gene>
<dbReference type="InterPro" id="IPR058283">
    <property type="entry name" value="DUF7977"/>
</dbReference>
<keyword evidence="2" id="KW-0812">Transmembrane</keyword>
<accession>A0ABD6C674</accession>
<feature type="region of interest" description="Disordered" evidence="1">
    <location>
        <begin position="1"/>
        <end position="42"/>
    </location>
</feature>
<comment type="caution">
    <text evidence="3">The sequence shown here is derived from an EMBL/GenBank/DDBJ whole genome shotgun (WGS) entry which is preliminary data.</text>
</comment>
<evidence type="ECO:0000256" key="1">
    <source>
        <dbReference type="SAM" id="MobiDB-lite"/>
    </source>
</evidence>
<dbReference type="AlphaFoldDB" id="A0ABD6C674"/>
<sequence length="115" mass="12457">MTDDTYVHEPGAGRTAADSSDADSDDDGPDRRDEYPRNTPAETDAEFDWRGWLLVGAVVLAFLVVPGMLYVLPTVQEAVASLGLGLQHTYLVLPLVPAFLLGTIAVWSAVRSRAR</sequence>
<organism evidence="3 4">
    <name type="scientific">Halorientalis brevis</name>
    <dbReference type="NCBI Taxonomy" id="1126241"/>
    <lineage>
        <taxon>Archaea</taxon>
        <taxon>Methanobacteriati</taxon>
        <taxon>Methanobacteriota</taxon>
        <taxon>Stenosarchaea group</taxon>
        <taxon>Halobacteria</taxon>
        <taxon>Halobacteriales</taxon>
        <taxon>Haloarculaceae</taxon>
        <taxon>Halorientalis</taxon>
    </lineage>
</organism>
<feature type="transmembrane region" description="Helical" evidence="2">
    <location>
        <begin position="52"/>
        <end position="71"/>
    </location>
</feature>
<reference evidence="3 4" key="1">
    <citation type="journal article" date="2019" name="Int. J. Syst. Evol. Microbiol.">
        <title>The Global Catalogue of Microorganisms (GCM) 10K type strain sequencing project: providing services to taxonomists for standard genome sequencing and annotation.</title>
        <authorList>
            <consortium name="The Broad Institute Genomics Platform"/>
            <consortium name="The Broad Institute Genome Sequencing Center for Infectious Disease"/>
            <person name="Wu L."/>
            <person name="Ma J."/>
        </authorList>
    </citation>
    <scope>NUCLEOTIDE SEQUENCE [LARGE SCALE GENOMIC DNA]</scope>
    <source>
        <strain evidence="3 4">CGMCC 1.12125</strain>
    </source>
</reference>
<proteinExistence type="predicted"/>
<evidence type="ECO:0000313" key="3">
    <source>
        <dbReference type="EMBL" id="MFD1585666.1"/>
    </source>
</evidence>
<dbReference type="RefSeq" id="WP_247377349.1">
    <property type="nucleotide sequence ID" value="NZ_JALLGV010000003.1"/>
</dbReference>
<dbReference type="Proteomes" id="UP001597119">
    <property type="component" value="Unassembled WGS sequence"/>
</dbReference>
<evidence type="ECO:0000256" key="2">
    <source>
        <dbReference type="SAM" id="Phobius"/>
    </source>
</evidence>
<feature type="transmembrane region" description="Helical" evidence="2">
    <location>
        <begin position="91"/>
        <end position="110"/>
    </location>
</feature>
<protein>
    <recommendedName>
        <fullName evidence="5">Cox cluster protein</fullName>
    </recommendedName>
</protein>